<dbReference type="PANTHER" id="PTHR30386:SF17">
    <property type="entry name" value="ALKALINE PROTEASE SECRETION PROTEIN APRE"/>
    <property type="match status" value="1"/>
</dbReference>
<comment type="caution">
    <text evidence="13">The sequence shown here is derived from an EMBL/GenBank/DDBJ whole genome shotgun (WGS) entry which is preliminary data.</text>
</comment>
<organism evidence="13 14">
    <name type="scientific">Sphingomonas lenta</name>
    <dbReference type="NCBI Taxonomy" id="1141887"/>
    <lineage>
        <taxon>Bacteria</taxon>
        <taxon>Pseudomonadati</taxon>
        <taxon>Pseudomonadota</taxon>
        <taxon>Alphaproteobacteria</taxon>
        <taxon>Sphingomonadales</taxon>
        <taxon>Sphingomonadaceae</taxon>
        <taxon>Sphingomonas</taxon>
    </lineage>
</organism>
<name>A0A2A2SEZ4_9SPHN</name>
<gene>
    <name evidence="13" type="ORF">CKY28_09070</name>
</gene>
<keyword evidence="10" id="KW-0175">Coiled coil</keyword>
<reference evidence="14" key="1">
    <citation type="submission" date="2017-09" db="EMBL/GenBank/DDBJ databases">
        <authorList>
            <person name="Feng G."/>
            <person name="Zhu H."/>
        </authorList>
    </citation>
    <scope>NUCLEOTIDE SEQUENCE [LARGE SCALE GENOMIC DNA]</scope>
    <source>
        <strain evidence="14">1PNM-20</strain>
    </source>
</reference>
<protein>
    <recommendedName>
        <fullName evidence="9">Membrane fusion protein (MFP) family protein</fullName>
    </recommendedName>
</protein>
<dbReference type="Pfam" id="PF25994">
    <property type="entry name" value="HH_AprE"/>
    <property type="match status" value="1"/>
</dbReference>
<comment type="similarity">
    <text evidence="2 9">Belongs to the membrane fusion protein (MFP) (TC 8.A.1) family.</text>
</comment>
<evidence type="ECO:0000256" key="8">
    <source>
        <dbReference type="ARBA" id="ARBA00023136"/>
    </source>
</evidence>
<dbReference type="InterPro" id="IPR010129">
    <property type="entry name" value="T1SS_HlyD"/>
</dbReference>
<keyword evidence="8 9" id="KW-0472">Membrane</keyword>
<dbReference type="OrthoDB" id="9810980at2"/>
<dbReference type="Pfam" id="PF26002">
    <property type="entry name" value="Beta-barrel_AprE"/>
    <property type="match status" value="1"/>
</dbReference>
<evidence type="ECO:0000256" key="1">
    <source>
        <dbReference type="ARBA" id="ARBA00004377"/>
    </source>
</evidence>
<evidence type="ECO:0000256" key="6">
    <source>
        <dbReference type="ARBA" id="ARBA00022692"/>
    </source>
</evidence>
<dbReference type="Gene3D" id="2.40.30.170">
    <property type="match status" value="1"/>
</dbReference>
<accession>A0A2A2SEZ4</accession>
<keyword evidence="7 9" id="KW-1133">Transmembrane helix</keyword>
<dbReference type="NCBIfam" id="TIGR01843">
    <property type="entry name" value="type_I_hlyD"/>
    <property type="match status" value="1"/>
</dbReference>
<dbReference type="Proteomes" id="UP000218151">
    <property type="component" value="Unassembled WGS sequence"/>
</dbReference>
<keyword evidence="6 9" id="KW-0812">Transmembrane</keyword>
<sequence length="448" mass="48478">MATRLPALSGQLVPYGGPSYDPETTIRGKLRLALIAIAVLVFGIGSAAAFVPIGGAVMGGGSVAVESRVKRVAHPTGGIISEIYVKNGDHVEKGEILMRLDDTVSGADAQLSELSVDQLLAQRARLEAERLGASGMSIPAELRRNDPGARKALADEQKLFAIRQAEQAGIRAQLTARIAQNEQQIASYGAQINAMRQQTALIEPERKGVRDLWEKDLVTISRLNQLERTQVDLQGQIAALNAQIAQTQARITEAREQLIQLGQTRRSEAGTQLAQVNAALNQQQVRSVSAGDVQERSVIRAPYAGTVDKLAFATIGDVVRPAETIMEIVPDDDKLVVEAMVSPADIDQVRAGQPARIRFSAFSATSTPEIPGRVAVVAAERTDEERTGASYYQVRLEIDEAALSQQRRIQLKPGMPAEVYIETGNRSMLSYLTKPLSDQLARSFNDNN</sequence>
<dbReference type="GO" id="GO:0015031">
    <property type="term" value="P:protein transport"/>
    <property type="evidence" value="ECO:0007669"/>
    <property type="project" value="InterPro"/>
</dbReference>
<keyword evidence="4 9" id="KW-1003">Cell membrane</keyword>
<evidence type="ECO:0000259" key="12">
    <source>
        <dbReference type="Pfam" id="PF26002"/>
    </source>
</evidence>
<feature type="coiled-coil region" evidence="10">
    <location>
        <begin position="223"/>
        <end position="264"/>
    </location>
</feature>
<keyword evidence="5 9" id="KW-0997">Cell inner membrane</keyword>
<comment type="subcellular location">
    <subcellularLocation>
        <location evidence="1 9">Cell inner membrane</location>
        <topology evidence="1 9">Single-pass membrane protein</topology>
    </subcellularLocation>
</comment>
<dbReference type="AlphaFoldDB" id="A0A2A2SEZ4"/>
<evidence type="ECO:0000256" key="3">
    <source>
        <dbReference type="ARBA" id="ARBA00022448"/>
    </source>
</evidence>
<feature type="domain" description="AprE-like beta-barrel" evidence="12">
    <location>
        <begin position="335"/>
        <end position="424"/>
    </location>
</feature>
<dbReference type="Gene3D" id="2.40.50.100">
    <property type="match status" value="1"/>
</dbReference>
<feature type="domain" description="AprE-like long alpha-helical hairpin" evidence="11">
    <location>
        <begin position="107"/>
        <end position="292"/>
    </location>
</feature>
<keyword evidence="14" id="KW-1185">Reference proteome</keyword>
<dbReference type="RefSeq" id="WP_095998016.1">
    <property type="nucleotide sequence ID" value="NZ_NSLI01000003.1"/>
</dbReference>
<proteinExistence type="inferred from homology"/>
<evidence type="ECO:0000256" key="9">
    <source>
        <dbReference type="RuleBase" id="RU365093"/>
    </source>
</evidence>
<dbReference type="EMBL" id="NSLI01000003">
    <property type="protein sequence ID" value="PAX07773.1"/>
    <property type="molecule type" value="Genomic_DNA"/>
</dbReference>
<evidence type="ECO:0000313" key="14">
    <source>
        <dbReference type="Proteomes" id="UP000218151"/>
    </source>
</evidence>
<evidence type="ECO:0000256" key="2">
    <source>
        <dbReference type="ARBA" id="ARBA00009477"/>
    </source>
</evidence>
<evidence type="ECO:0000313" key="13">
    <source>
        <dbReference type="EMBL" id="PAX07773.1"/>
    </source>
</evidence>
<keyword evidence="3 9" id="KW-0813">Transport</keyword>
<feature type="transmembrane region" description="Helical" evidence="9">
    <location>
        <begin position="32"/>
        <end position="58"/>
    </location>
</feature>
<dbReference type="GO" id="GO:0005886">
    <property type="term" value="C:plasma membrane"/>
    <property type="evidence" value="ECO:0007669"/>
    <property type="project" value="UniProtKB-SubCell"/>
</dbReference>
<dbReference type="InterPro" id="IPR058982">
    <property type="entry name" value="Beta-barrel_AprE"/>
</dbReference>
<evidence type="ECO:0000259" key="11">
    <source>
        <dbReference type="Pfam" id="PF25994"/>
    </source>
</evidence>
<dbReference type="InterPro" id="IPR058781">
    <property type="entry name" value="HH_AprE-like"/>
</dbReference>
<evidence type="ECO:0000256" key="4">
    <source>
        <dbReference type="ARBA" id="ARBA00022475"/>
    </source>
</evidence>
<evidence type="ECO:0000256" key="10">
    <source>
        <dbReference type="SAM" id="Coils"/>
    </source>
</evidence>
<dbReference type="PRINTS" id="PR01490">
    <property type="entry name" value="RTXTOXIND"/>
</dbReference>
<evidence type="ECO:0000256" key="7">
    <source>
        <dbReference type="ARBA" id="ARBA00022989"/>
    </source>
</evidence>
<dbReference type="InterPro" id="IPR050739">
    <property type="entry name" value="MFP"/>
</dbReference>
<dbReference type="PANTHER" id="PTHR30386">
    <property type="entry name" value="MEMBRANE FUSION SUBUNIT OF EMRAB-TOLC MULTIDRUG EFFLUX PUMP"/>
    <property type="match status" value="1"/>
</dbReference>
<evidence type="ECO:0000256" key="5">
    <source>
        <dbReference type="ARBA" id="ARBA00022519"/>
    </source>
</evidence>